<sequence>MSKGESEQKCVSIRKLGRSRRNFLRNIERRQRRKRSHNRYYKNLRTLRSRRKYEELVSKIETFAVVDIPSKMEWKSFSNLSSLPQDVSEWHQKEQVAFWKSRALSLEYENWMLHDHLRSVYADHISSRSKTGKIHEQIYEGCDGTMDNFDRYTEVSMEFSNSPNSHFSSSKNPIESCKEQNEIKPPFEPIGKRRREEMEKLYGSHCPKIAGIETALQLNYEHVAAKLKPAYWPQLQLNLG</sequence>
<evidence type="ECO:0000313" key="2">
    <source>
        <dbReference type="EMBL" id="KAL3266864.1"/>
    </source>
</evidence>
<dbReference type="InterPro" id="IPR034754">
    <property type="entry name" value="GEMIN8"/>
</dbReference>
<dbReference type="Pfam" id="PF15348">
    <property type="entry name" value="GEMIN8"/>
    <property type="match status" value="1"/>
</dbReference>
<proteinExistence type="predicted"/>
<evidence type="ECO:0000313" key="3">
    <source>
        <dbReference type="Proteomes" id="UP001516400"/>
    </source>
</evidence>
<name>A0ABD2MKL1_9CUCU</name>
<reference evidence="2 3" key="1">
    <citation type="journal article" date="2021" name="BMC Biol.">
        <title>Horizontally acquired antibacterial genes associated with adaptive radiation of ladybird beetles.</title>
        <authorList>
            <person name="Li H.S."/>
            <person name="Tang X.F."/>
            <person name="Huang Y.H."/>
            <person name="Xu Z.Y."/>
            <person name="Chen M.L."/>
            <person name="Du X.Y."/>
            <person name="Qiu B.Y."/>
            <person name="Chen P.T."/>
            <person name="Zhang W."/>
            <person name="Slipinski A."/>
            <person name="Escalona H.E."/>
            <person name="Waterhouse R.M."/>
            <person name="Zwick A."/>
            <person name="Pang H."/>
        </authorList>
    </citation>
    <scope>NUCLEOTIDE SEQUENCE [LARGE SCALE GENOMIC DNA]</scope>
    <source>
        <strain evidence="2">SYSU2018</strain>
    </source>
</reference>
<evidence type="ECO:0000256" key="1">
    <source>
        <dbReference type="SAM" id="MobiDB-lite"/>
    </source>
</evidence>
<keyword evidence="3" id="KW-1185">Reference proteome</keyword>
<comment type="caution">
    <text evidence="2">The sequence shown here is derived from an EMBL/GenBank/DDBJ whole genome shotgun (WGS) entry which is preliminary data.</text>
</comment>
<feature type="compositionally biased region" description="Low complexity" evidence="1">
    <location>
        <begin position="163"/>
        <end position="173"/>
    </location>
</feature>
<dbReference type="PANTHER" id="PTHR16238">
    <property type="entry name" value="GEM-ASSOCIATED PROTEIN 8"/>
    <property type="match status" value="1"/>
</dbReference>
<protein>
    <submittedName>
        <fullName evidence="2">Uncharacterized protein</fullName>
    </submittedName>
</protein>
<dbReference type="Proteomes" id="UP001516400">
    <property type="component" value="Unassembled WGS sequence"/>
</dbReference>
<dbReference type="PANTHER" id="PTHR16238:SF7">
    <property type="entry name" value="GEM-ASSOCIATED PROTEIN 8"/>
    <property type="match status" value="1"/>
</dbReference>
<dbReference type="AlphaFoldDB" id="A0ABD2MKL1"/>
<gene>
    <name evidence="2" type="ORF">HHI36_011016</name>
</gene>
<feature type="region of interest" description="Disordered" evidence="1">
    <location>
        <begin position="163"/>
        <end position="191"/>
    </location>
</feature>
<organism evidence="2 3">
    <name type="scientific">Cryptolaemus montrouzieri</name>
    <dbReference type="NCBI Taxonomy" id="559131"/>
    <lineage>
        <taxon>Eukaryota</taxon>
        <taxon>Metazoa</taxon>
        <taxon>Ecdysozoa</taxon>
        <taxon>Arthropoda</taxon>
        <taxon>Hexapoda</taxon>
        <taxon>Insecta</taxon>
        <taxon>Pterygota</taxon>
        <taxon>Neoptera</taxon>
        <taxon>Endopterygota</taxon>
        <taxon>Coleoptera</taxon>
        <taxon>Polyphaga</taxon>
        <taxon>Cucujiformia</taxon>
        <taxon>Coccinelloidea</taxon>
        <taxon>Coccinellidae</taxon>
        <taxon>Scymninae</taxon>
        <taxon>Scymnini</taxon>
        <taxon>Cryptolaemus</taxon>
    </lineage>
</organism>
<dbReference type="EMBL" id="JABFTP020000001">
    <property type="protein sequence ID" value="KAL3266864.1"/>
    <property type="molecule type" value="Genomic_DNA"/>
</dbReference>
<accession>A0ABD2MKL1</accession>